<reference evidence="8 9" key="1">
    <citation type="submission" date="2018-04" db="EMBL/GenBank/DDBJ databases">
        <title>Genomic Encyclopedia of Archaeal and Bacterial Type Strains, Phase II (KMG-II): from individual species to whole genera.</title>
        <authorList>
            <person name="Goeker M."/>
        </authorList>
    </citation>
    <scope>NUCLEOTIDE SEQUENCE [LARGE SCALE GENOMIC DNA]</scope>
    <source>
        <strain evidence="8 9">DSM 100434</strain>
    </source>
</reference>
<dbReference type="Pfam" id="PF00111">
    <property type="entry name" value="Fer2"/>
    <property type="match status" value="1"/>
</dbReference>
<dbReference type="PROSITE" id="PS51085">
    <property type="entry name" value="2FE2S_FER_2"/>
    <property type="match status" value="1"/>
</dbReference>
<name>A0A2T5HUP8_9RHOB</name>
<dbReference type="Proteomes" id="UP000244077">
    <property type="component" value="Unassembled WGS sequence"/>
</dbReference>
<evidence type="ECO:0000256" key="4">
    <source>
        <dbReference type="ARBA" id="ARBA00023004"/>
    </source>
</evidence>
<evidence type="ECO:0000256" key="6">
    <source>
        <dbReference type="ARBA" id="ARBA00034078"/>
    </source>
</evidence>
<dbReference type="EMBL" id="QAOH01000002">
    <property type="protein sequence ID" value="PTQ75294.1"/>
    <property type="molecule type" value="Genomic_DNA"/>
</dbReference>
<dbReference type="Gene3D" id="3.10.20.30">
    <property type="match status" value="1"/>
</dbReference>
<evidence type="ECO:0000313" key="9">
    <source>
        <dbReference type="Proteomes" id="UP000244077"/>
    </source>
</evidence>
<dbReference type="AlphaFoldDB" id="A0A2T5HUP8"/>
<dbReference type="InterPro" id="IPR012675">
    <property type="entry name" value="Beta-grasp_dom_sf"/>
</dbReference>
<dbReference type="PANTHER" id="PTHR23426">
    <property type="entry name" value="FERREDOXIN/ADRENODOXIN"/>
    <property type="match status" value="1"/>
</dbReference>
<accession>A0A2T5HUP8</accession>
<dbReference type="SUPFAM" id="SSF54292">
    <property type="entry name" value="2Fe-2S ferredoxin-like"/>
    <property type="match status" value="1"/>
</dbReference>
<evidence type="ECO:0000259" key="7">
    <source>
        <dbReference type="PROSITE" id="PS51085"/>
    </source>
</evidence>
<gene>
    <name evidence="8" type="ORF">C8N42_102214</name>
</gene>
<dbReference type="RefSeq" id="WP_107815270.1">
    <property type="nucleotide sequence ID" value="NZ_QAOH01000002.1"/>
</dbReference>
<proteinExistence type="inferred from homology"/>
<dbReference type="GO" id="GO:0140647">
    <property type="term" value="P:P450-containing electron transport chain"/>
    <property type="evidence" value="ECO:0007669"/>
    <property type="project" value="InterPro"/>
</dbReference>
<feature type="domain" description="2Fe-2S ferredoxin-type" evidence="7">
    <location>
        <begin position="1"/>
        <end position="108"/>
    </location>
</feature>
<sequence>MVQITIQDNMGVTKEVLDAEDGTNLMRFFVENGVDGIDGDCSGCMSCATCLVLVAEEHRDLLPPASEEEAATIAALTEHTVAEGYRLSCQIDAPKGLASLTLTVTEDEDVF</sequence>
<dbReference type="InterPro" id="IPR001055">
    <property type="entry name" value="Adrenodoxin-like"/>
</dbReference>
<dbReference type="GO" id="GO:0009055">
    <property type="term" value="F:electron transfer activity"/>
    <property type="evidence" value="ECO:0007669"/>
    <property type="project" value="TreeGrafter"/>
</dbReference>
<dbReference type="OrthoDB" id="9799640at2"/>
<comment type="caution">
    <text evidence="8">The sequence shown here is derived from an EMBL/GenBank/DDBJ whole genome shotgun (WGS) entry which is preliminary data.</text>
</comment>
<dbReference type="GO" id="GO:0051537">
    <property type="term" value="F:2 iron, 2 sulfur cluster binding"/>
    <property type="evidence" value="ECO:0007669"/>
    <property type="project" value="UniProtKB-KW"/>
</dbReference>
<comment type="cofactor">
    <cofactor evidence="6">
        <name>[2Fe-2S] cluster</name>
        <dbReference type="ChEBI" id="CHEBI:190135"/>
    </cofactor>
</comment>
<dbReference type="InterPro" id="IPR036010">
    <property type="entry name" value="2Fe-2S_ferredoxin-like_sf"/>
</dbReference>
<evidence type="ECO:0000256" key="5">
    <source>
        <dbReference type="ARBA" id="ARBA00023014"/>
    </source>
</evidence>
<evidence type="ECO:0000313" key="8">
    <source>
        <dbReference type="EMBL" id="PTQ75294.1"/>
    </source>
</evidence>
<evidence type="ECO:0000256" key="1">
    <source>
        <dbReference type="ARBA" id="ARBA00010914"/>
    </source>
</evidence>
<dbReference type="PANTHER" id="PTHR23426:SF65">
    <property type="entry name" value="FERREDOXIN-2, MITOCHONDRIAL"/>
    <property type="match status" value="1"/>
</dbReference>
<dbReference type="GO" id="GO:0046872">
    <property type="term" value="F:metal ion binding"/>
    <property type="evidence" value="ECO:0007669"/>
    <property type="project" value="UniProtKB-KW"/>
</dbReference>
<keyword evidence="5" id="KW-0411">Iron-sulfur</keyword>
<keyword evidence="2" id="KW-0001">2Fe-2S</keyword>
<keyword evidence="9" id="KW-1185">Reference proteome</keyword>
<comment type="similarity">
    <text evidence="1">Belongs to the adrenodoxin/putidaredoxin family.</text>
</comment>
<keyword evidence="4" id="KW-0408">Iron</keyword>
<evidence type="ECO:0000256" key="2">
    <source>
        <dbReference type="ARBA" id="ARBA00022714"/>
    </source>
</evidence>
<dbReference type="CDD" id="cd00207">
    <property type="entry name" value="fer2"/>
    <property type="match status" value="1"/>
</dbReference>
<keyword evidence="3" id="KW-0479">Metal-binding</keyword>
<evidence type="ECO:0000256" key="3">
    <source>
        <dbReference type="ARBA" id="ARBA00022723"/>
    </source>
</evidence>
<dbReference type="InterPro" id="IPR001041">
    <property type="entry name" value="2Fe-2S_ferredoxin-type"/>
</dbReference>
<organism evidence="8 9">
    <name type="scientific">Celeribacter persicus</name>
    <dbReference type="NCBI Taxonomy" id="1651082"/>
    <lineage>
        <taxon>Bacteria</taxon>
        <taxon>Pseudomonadati</taxon>
        <taxon>Pseudomonadota</taxon>
        <taxon>Alphaproteobacteria</taxon>
        <taxon>Rhodobacterales</taxon>
        <taxon>Roseobacteraceae</taxon>
        <taxon>Celeribacter</taxon>
    </lineage>
</organism>
<protein>
    <submittedName>
        <fullName evidence="8">2Fe-2S ferredoxin</fullName>
    </submittedName>
</protein>